<sequence length="233" mass="24812">MILTARTVALAGRLEPTDFQLEAGKITCLIGPNGSGKTSLLHALARIGKPAGTVEVGGKDVDRLAPEQRARALTYLPASRDIAWPLLARDVVMLGAAGAGGGDREALFASLGMAELADRRMDRLSTGERARVLLARALVARPNVLLLDEPTANLDPLWKIRMMERLSDEAGIGKRAVMIAVHDLDMAAAHADRLIVMQGGRIVADGDPDLVLDDPVIPAVFGVKRTEAGWEMA</sequence>
<proteinExistence type="predicted"/>
<keyword evidence="1" id="KW-0547">Nucleotide-binding</keyword>
<dbReference type="EMBL" id="CP065592">
    <property type="protein sequence ID" value="QPQ55717.1"/>
    <property type="molecule type" value="Genomic_DNA"/>
</dbReference>
<keyword evidence="5" id="KW-1185">Reference proteome</keyword>
<accession>A0A7T2LN13</accession>
<dbReference type="SUPFAM" id="SSF52540">
    <property type="entry name" value="P-loop containing nucleoside triphosphate hydrolases"/>
    <property type="match status" value="1"/>
</dbReference>
<evidence type="ECO:0000256" key="1">
    <source>
        <dbReference type="ARBA" id="ARBA00022741"/>
    </source>
</evidence>
<dbReference type="InterPro" id="IPR003593">
    <property type="entry name" value="AAA+_ATPase"/>
</dbReference>
<dbReference type="AlphaFoldDB" id="A0A7T2LN13"/>
<feature type="domain" description="ABC transporter" evidence="3">
    <location>
        <begin position="3"/>
        <end position="224"/>
    </location>
</feature>
<gene>
    <name evidence="4" type="ORF">IC614_03740</name>
</gene>
<dbReference type="KEGG" id="sflv:IC614_03740"/>
<dbReference type="SMART" id="SM00382">
    <property type="entry name" value="AAA"/>
    <property type="match status" value="1"/>
</dbReference>
<dbReference type="Pfam" id="PF00005">
    <property type="entry name" value="ABC_tran"/>
    <property type="match status" value="1"/>
</dbReference>
<evidence type="ECO:0000259" key="3">
    <source>
        <dbReference type="PROSITE" id="PS50893"/>
    </source>
</evidence>
<dbReference type="CDD" id="cd03214">
    <property type="entry name" value="ABC_Iron-Siderophores_B12_Hemin"/>
    <property type="match status" value="1"/>
</dbReference>
<dbReference type="Gene3D" id="3.40.50.300">
    <property type="entry name" value="P-loop containing nucleotide triphosphate hydrolases"/>
    <property type="match status" value="1"/>
</dbReference>
<name>A0A7T2LN13_9SPHN</name>
<protein>
    <submittedName>
        <fullName evidence="4">ABC transporter ATP-binding protein</fullName>
    </submittedName>
</protein>
<dbReference type="RefSeq" id="WP_200972440.1">
    <property type="nucleotide sequence ID" value="NZ_CP065592.1"/>
</dbReference>
<dbReference type="GO" id="GO:0005524">
    <property type="term" value="F:ATP binding"/>
    <property type="evidence" value="ECO:0007669"/>
    <property type="project" value="UniProtKB-KW"/>
</dbReference>
<evidence type="ECO:0000256" key="2">
    <source>
        <dbReference type="ARBA" id="ARBA00022840"/>
    </source>
</evidence>
<organism evidence="4 5">
    <name type="scientific">Allosphingosinicella flava</name>
    <dbReference type="NCBI Taxonomy" id="2771430"/>
    <lineage>
        <taxon>Bacteria</taxon>
        <taxon>Pseudomonadati</taxon>
        <taxon>Pseudomonadota</taxon>
        <taxon>Alphaproteobacteria</taxon>
        <taxon>Sphingomonadales</taxon>
        <taxon>Sphingomonadaceae</taxon>
        <taxon>Allosphingosinicella</taxon>
    </lineage>
</organism>
<evidence type="ECO:0000313" key="4">
    <source>
        <dbReference type="EMBL" id="QPQ55717.1"/>
    </source>
</evidence>
<dbReference type="Proteomes" id="UP000594873">
    <property type="component" value="Chromosome"/>
</dbReference>
<reference evidence="4 5" key="1">
    <citation type="submission" date="2020-11" db="EMBL/GenBank/DDBJ databases">
        <title>Genome seq and assembly of Sphingosinicella sp.</title>
        <authorList>
            <person name="Chhetri G."/>
        </authorList>
    </citation>
    <scope>NUCLEOTIDE SEQUENCE [LARGE SCALE GENOMIC DNA]</scope>
    <source>
        <strain evidence="4 5">UDD2</strain>
    </source>
</reference>
<dbReference type="GO" id="GO:0016887">
    <property type="term" value="F:ATP hydrolysis activity"/>
    <property type="evidence" value="ECO:0007669"/>
    <property type="project" value="InterPro"/>
</dbReference>
<dbReference type="InterPro" id="IPR027417">
    <property type="entry name" value="P-loop_NTPase"/>
</dbReference>
<dbReference type="PANTHER" id="PTHR42794">
    <property type="entry name" value="HEMIN IMPORT ATP-BINDING PROTEIN HMUV"/>
    <property type="match status" value="1"/>
</dbReference>
<evidence type="ECO:0000313" key="5">
    <source>
        <dbReference type="Proteomes" id="UP000594873"/>
    </source>
</evidence>
<dbReference type="PROSITE" id="PS50893">
    <property type="entry name" value="ABC_TRANSPORTER_2"/>
    <property type="match status" value="1"/>
</dbReference>
<dbReference type="InterPro" id="IPR003439">
    <property type="entry name" value="ABC_transporter-like_ATP-bd"/>
</dbReference>
<dbReference type="PANTHER" id="PTHR42794:SF2">
    <property type="entry name" value="ABC TRANSPORTER ATP-BINDING PROTEIN"/>
    <property type="match status" value="1"/>
</dbReference>
<keyword evidence="2 4" id="KW-0067">ATP-binding</keyword>